<feature type="region of interest" description="Disordered" evidence="1">
    <location>
        <begin position="418"/>
        <end position="463"/>
    </location>
</feature>
<feature type="compositionally biased region" description="Basic and acidic residues" evidence="1">
    <location>
        <begin position="230"/>
        <end position="240"/>
    </location>
</feature>
<dbReference type="AlphaFoldDB" id="A0A7R8ZI32"/>
<gene>
    <name evidence="2" type="ORF">CTOB1V02_LOCUS2532</name>
</gene>
<organism evidence="2">
    <name type="scientific">Cyprideis torosa</name>
    <dbReference type="NCBI Taxonomy" id="163714"/>
    <lineage>
        <taxon>Eukaryota</taxon>
        <taxon>Metazoa</taxon>
        <taxon>Ecdysozoa</taxon>
        <taxon>Arthropoda</taxon>
        <taxon>Crustacea</taxon>
        <taxon>Oligostraca</taxon>
        <taxon>Ostracoda</taxon>
        <taxon>Podocopa</taxon>
        <taxon>Podocopida</taxon>
        <taxon>Cytherocopina</taxon>
        <taxon>Cytheroidea</taxon>
        <taxon>Cytherideidae</taxon>
        <taxon>Cyprideis</taxon>
    </lineage>
</organism>
<feature type="region of interest" description="Disordered" evidence="1">
    <location>
        <begin position="229"/>
        <end position="257"/>
    </location>
</feature>
<dbReference type="EMBL" id="OB660401">
    <property type="protein sequence ID" value="CAD7224575.1"/>
    <property type="molecule type" value="Genomic_DNA"/>
</dbReference>
<feature type="compositionally biased region" description="Low complexity" evidence="1">
    <location>
        <begin position="418"/>
        <end position="445"/>
    </location>
</feature>
<sequence length="570" mass="61317">MADSPKPLLFCPKHMKELKEENLLSHQPCGEIFCQGCHMVLTVIDAVVHIQFPCSEIQQNRRIWICKKYKSLFPLLNLFCDHSTTHCQVLQGQVGQQSVIQYLSRREARQESQVEVPQPRRDVVGVLGESLLFILLQDDFINHRFPDGGYISGILSAPVRRIVASTTEQNEVQSVYQLCQAFFTEDEMANCILRGTKAGKTPLDEGRKKGLISESEMRWVGDGMGWVGGRRTEEGTDHNKSLKSSRTFCGMTPKGPDRSDQGLQVLSDLFGNFVALVFEEKLGKSRALGSAKSIVPGQLAALRVQVVKKRTKMDKLAGAKPSKRKRELSPLASGCQPPTKMTKDSGASNGLCVVTEASAQPSAVIHVEAFSACPSRRILNGGTSNVVPGGSCTLPRAGAMSSSTRVVQRSAQPLAWHSLPSPCAASSPLTPQTSTPAPQTSSFAPRTSSHVPQTSSHVPQTSSFVPQTSTLALQTLSLVPQTSSLVPQTSSLVPRIPGASAVHQGPVVGSPASYHVLQLETGVSGTSAVNGRSNAFHLEQVRIGKGRIFKLVPTTDPLAAGPPLTTPGSH</sequence>
<reference evidence="2" key="1">
    <citation type="submission" date="2020-11" db="EMBL/GenBank/DDBJ databases">
        <authorList>
            <person name="Tran Van P."/>
        </authorList>
    </citation>
    <scope>NUCLEOTIDE SEQUENCE</scope>
</reference>
<name>A0A7R8ZI32_9CRUS</name>
<proteinExistence type="predicted"/>
<evidence type="ECO:0000313" key="2">
    <source>
        <dbReference type="EMBL" id="CAD7224575.1"/>
    </source>
</evidence>
<feature type="compositionally biased region" description="Polar residues" evidence="1">
    <location>
        <begin position="446"/>
        <end position="463"/>
    </location>
</feature>
<evidence type="ECO:0000256" key="1">
    <source>
        <dbReference type="SAM" id="MobiDB-lite"/>
    </source>
</evidence>
<accession>A0A7R8ZI32</accession>
<feature type="region of interest" description="Disordered" evidence="1">
    <location>
        <begin position="314"/>
        <end position="346"/>
    </location>
</feature>
<protein>
    <submittedName>
        <fullName evidence="2">Uncharacterized protein</fullName>
    </submittedName>
</protein>